<dbReference type="SUPFAM" id="SSF103506">
    <property type="entry name" value="Mitochondrial carrier"/>
    <property type="match status" value="2"/>
</dbReference>
<dbReference type="AlphaFoldDB" id="A0A088S3R5"/>
<dbReference type="InterPro" id="IPR023395">
    <property type="entry name" value="MCP_dom_sf"/>
</dbReference>
<organism evidence="12 13">
    <name type="scientific">Leishmania panamensis</name>
    <dbReference type="NCBI Taxonomy" id="5679"/>
    <lineage>
        <taxon>Eukaryota</taxon>
        <taxon>Discoba</taxon>
        <taxon>Euglenozoa</taxon>
        <taxon>Kinetoplastea</taxon>
        <taxon>Metakinetoplastina</taxon>
        <taxon>Trypanosomatida</taxon>
        <taxon>Trypanosomatidae</taxon>
        <taxon>Leishmaniinae</taxon>
        <taxon>Leishmania</taxon>
        <taxon>Leishmania guyanensis species complex</taxon>
    </lineage>
</organism>
<dbReference type="InterPro" id="IPR002067">
    <property type="entry name" value="MCP"/>
</dbReference>
<dbReference type="Pfam" id="PF00153">
    <property type="entry name" value="Mito_carr"/>
    <property type="match status" value="6"/>
</dbReference>
<evidence type="ECO:0000256" key="1">
    <source>
        <dbReference type="ARBA" id="ARBA00004448"/>
    </source>
</evidence>
<dbReference type="PRINTS" id="PR00928">
    <property type="entry name" value="GRAVESDC"/>
</dbReference>
<evidence type="ECO:0000256" key="5">
    <source>
        <dbReference type="ARBA" id="ARBA00022737"/>
    </source>
</evidence>
<feature type="compositionally biased region" description="Polar residues" evidence="10">
    <location>
        <begin position="1"/>
        <end position="29"/>
    </location>
</feature>
<dbReference type="GeneID" id="22579080"/>
<feature type="repeat" description="Solcar" evidence="9">
    <location>
        <begin position="351"/>
        <end position="436"/>
    </location>
</feature>
<sequence>MPLATSSSLLVPTSKAADSSLVSAPNASSGGARFHSADDPSASDSREGTLIIPIHTIVEKVAPLCDLSVQELRALVLRYDTDGIGGLTEPQWSLFCHENRHTFSSLGEELLDFDRSGEYSVLVVKHGYEGTSGTNAPHSFTKGVIRFIESFAVGGIAGAVSKTVIAPGDRVKIIFQVESSRRFNLREAVYLGVETVRKFGFTGLWIGNGAMMLRVVPYAAITYASFDFYHSKLRCIFSRTNPDGSPDEARAVTLRFISGSLAGATSTTCTYPLDLMRARFAAHSSSGKRHFPSYGTAFKEVISKQGVNSLYSGLFPTLVGIVPYAGCSFACFETLKHYIVKVSRLKSDRDIPTYQRLMAGGFAGLLAQSATYPLDIVRRRMQVTPGRYSSVINALQTVYREEGIRQGLYKGLAMNWIKGPIATATSFTVNDLIKRRTRNYYETTVVYSSRHNIVTLPEAFLCGGVAAATAKFFSLPFDRLKILYQVGMAEKSSAKKGAQLLYEVIRQSPNMWMSGHVTMLRVVPYGALTYCFFDMFQLLAERLMYSHVATPYTNFAAGAAAASVGTAIVYPLDLLRTRAALNAVPSFQSYFWLLRTMARRHGIGALWKGCYLSMMGVGLLAGIGFASYEYLKERFDCHTFGQYMAAGAMSGMTGSVITHPLSVMKRNRQVERVVYGRLGTRSIQSLLKSPKEVASLYRKMPFSFTVSSLTFGISFAMNDWCRDVIAATRNDMLREMLLPPSSAALKVILSHSKTT</sequence>
<feature type="region of interest" description="Disordered" evidence="10">
    <location>
        <begin position="1"/>
        <end position="45"/>
    </location>
</feature>
<dbReference type="EMBL" id="CP009404">
    <property type="protein sequence ID" value="AIO02190.1"/>
    <property type="molecule type" value="Genomic_DNA"/>
</dbReference>
<dbReference type="GO" id="GO:0055085">
    <property type="term" value="P:transmembrane transport"/>
    <property type="evidence" value="ECO:0007669"/>
    <property type="project" value="InterPro"/>
</dbReference>
<evidence type="ECO:0000313" key="13">
    <source>
        <dbReference type="Proteomes" id="UP000063063"/>
    </source>
</evidence>
<evidence type="ECO:0000313" key="12">
    <source>
        <dbReference type="EMBL" id="AIO02190.1"/>
    </source>
</evidence>
<dbReference type="Gene3D" id="1.50.40.10">
    <property type="entry name" value="Mitochondrial carrier domain"/>
    <property type="match status" value="2"/>
</dbReference>
<feature type="repeat" description="Solcar" evidence="9">
    <location>
        <begin position="549"/>
        <end position="634"/>
    </location>
</feature>
<evidence type="ECO:0000256" key="11">
    <source>
        <dbReference type="SAM" id="Phobius"/>
    </source>
</evidence>
<dbReference type="VEuPathDB" id="TriTrypDB:LPAL13_350010400"/>
<dbReference type="InterPro" id="IPR018108">
    <property type="entry name" value="MCP_transmembrane"/>
</dbReference>
<feature type="transmembrane region" description="Helical" evidence="11">
    <location>
        <begin position="606"/>
        <end position="628"/>
    </location>
</feature>
<comment type="similarity">
    <text evidence="2">Belongs to the mitochondrial carrier (TC 2.A.29) family.</text>
</comment>
<keyword evidence="4 9" id="KW-0812">Transmembrane</keyword>
<proteinExistence type="inferred from homology"/>
<dbReference type="KEGG" id="lpan:LPMP_350510"/>
<dbReference type="InterPro" id="IPR002167">
    <property type="entry name" value="GDC-like"/>
</dbReference>
<dbReference type="eggNOG" id="KOG0752">
    <property type="taxonomic scope" value="Eukaryota"/>
</dbReference>
<feature type="transmembrane region" description="Helical" evidence="11">
    <location>
        <begin position="640"/>
        <end position="662"/>
    </location>
</feature>
<keyword evidence="3" id="KW-0813">Transport</keyword>
<evidence type="ECO:0000256" key="4">
    <source>
        <dbReference type="ARBA" id="ARBA00022692"/>
    </source>
</evidence>
<evidence type="ECO:0000256" key="8">
    <source>
        <dbReference type="ARBA" id="ARBA00023136"/>
    </source>
</evidence>
<keyword evidence="13" id="KW-1185">Reference proteome</keyword>
<keyword evidence="8 9" id="KW-0472">Membrane</keyword>
<keyword evidence="11" id="KW-1133">Transmembrane helix</keyword>
<dbReference type="VEuPathDB" id="TriTrypDB:LPMP_350510"/>
<keyword evidence="6" id="KW-0999">Mitochondrion inner membrane</keyword>
<accession>A0A088S3R5</accession>
<feature type="transmembrane region" description="Helical" evidence="11">
    <location>
        <begin position="552"/>
        <end position="572"/>
    </location>
</feature>
<evidence type="ECO:0000256" key="6">
    <source>
        <dbReference type="ARBA" id="ARBA00022792"/>
    </source>
</evidence>
<dbReference type="PANTHER" id="PTHR24089">
    <property type="entry name" value="SOLUTE CARRIER FAMILY 25"/>
    <property type="match status" value="1"/>
</dbReference>
<keyword evidence="7" id="KW-0496">Mitochondrion</keyword>
<gene>
    <name evidence="12" type="ORF">LPMP_350510</name>
</gene>
<feature type="repeat" description="Solcar" evidence="9">
    <location>
        <begin position="145"/>
        <end position="232"/>
    </location>
</feature>
<dbReference type="PROSITE" id="PS50920">
    <property type="entry name" value="SOLCAR"/>
    <property type="match status" value="4"/>
</dbReference>
<reference evidence="12 13" key="1">
    <citation type="journal article" date="2015" name="Sci. Rep.">
        <title>The genome of Leishmania panamensis: insights into genomics of the L. (Viannia) subgenus.</title>
        <authorList>
            <person name="Llanes A."/>
            <person name="Restrepo C.M."/>
            <person name="Vecchio G.D."/>
            <person name="Anguizola F.J."/>
            <person name="Lleonart R."/>
        </authorList>
    </citation>
    <scope>NUCLEOTIDE SEQUENCE [LARGE SCALE GENOMIC DNA]</scope>
    <source>
        <strain evidence="12 13">MHOM/PA/94/PSC-1</strain>
    </source>
</reference>
<evidence type="ECO:0000256" key="9">
    <source>
        <dbReference type="PROSITE-ProRule" id="PRU00282"/>
    </source>
</evidence>
<evidence type="ECO:0000256" key="2">
    <source>
        <dbReference type="ARBA" id="ARBA00006375"/>
    </source>
</evidence>
<keyword evidence="5" id="KW-0677">Repeat</keyword>
<evidence type="ECO:0000256" key="10">
    <source>
        <dbReference type="SAM" id="MobiDB-lite"/>
    </source>
</evidence>
<evidence type="ECO:0000256" key="3">
    <source>
        <dbReference type="ARBA" id="ARBA00022448"/>
    </source>
</evidence>
<dbReference type="GO" id="GO:0005743">
    <property type="term" value="C:mitochondrial inner membrane"/>
    <property type="evidence" value="ECO:0007669"/>
    <property type="project" value="UniProtKB-SubCell"/>
</dbReference>
<dbReference type="OrthoDB" id="270584at2759"/>
<comment type="subcellular location">
    <subcellularLocation>
        <location evidence="1">Mitochondrion inner membrane</location>
        <topology evidence="1">Multi-pass membrane protein</topology>
    </subcellularLocation>
</comment>
<dbReference type="Proteomes" id="UP000063063">
    <property type="component" value="Chromosome 35"/>
</dbReference>
<dbReference type="RefSeq" id="XP_010702990.1">
    <property type="nucleotide sequence ID" value="XM_010704688.1"/>
</dbReference>
<dbReference type="PRINTS" id="PR00926">
    <property type="entry name" value="MITOCARRIER"/>
</dbReference>
<feature type="repeat" description="Solcar" evidence="9">
    <location>
        <begin position="250"/>
        <end position="338"/>
    </location>
</feature>
<evidence type="ECO:0000256" key="7">
    <source>
        <dbReference type="ARBA" id="ARBA00023128"/>
    </source>
</evidence>
<protein>
    <submittedName>
        <fullName evidence="12">Mitochondrial carrier protein, putative</fullName>
    </submittedName>
</protein>
<name>A0A088S3R5_LEIPA</name>